<feature type="non-terminal residue" evidence="9">
    <location>
        <position position="1"/>
    </location>
</feature>
<evidence type="ECO:0000256" key="1">
    <source>
        <dbReference type="ARBA" id="ARBA00004141"/>
    </source>
</evidence>
<dbReference type="GO" id="GO:0000329">
    <property type="term" value="C:fungal-type vacuole membrane"/>
    <property type="evidence" value="ECO:0007669"/>
    <property type="project" value="TreeGrafter"/>
</dbReference>
<feature type="region of interest" description="Disordered" evidence="7">
    <location>
        <begin position="163"/>
        <end position="192"/>
    </location>
</feature>
<dbReference type="OrthoDB" id="8048523at2759"/>
<comment type="catalytic activity">
    <reaction evidence="6">
        <text>L-histidine(out) + L-arginine(in) = L-histidine(in) + L-arginine(out)</text>
        <dbReference type="Rhea" id="RHEA:71063"/>
        <dbReference type="ChEBI" id="CHEBI:32682"/>
        <dbReference type="ChEBI" id="CHEBI:57595"/>
    </reaction>
</comment>
<dbReference type="EMBL" id="ML991807">
    <property type="protein sequence ID" value="KAF2233348.1"/>
    <property type="molecule type" value="Genomic_DNA"/>
</dbReference>
<evidence type="ECO:0000256" key="4">
    <source>
        <dbReference type="ARBA" id="ARBA00023136"/>
    </source>
</evidence>
<evidence type="ECO:0000256" key="7">
    <source>
        <dbReference type="SAM" id="MobiDB-lite"/>
    </source>
</evidence>
<feature type="compositionally biased region" description="Low complexity" evidence="7">
    <location>
        <begin position="253"/>
        <end position="265"/>
    </location>
</feature>
<proteinExistence type="inferred from homology"/>
<feature type="non-terminal residue" evidence="9">
    <location>
        <position position="412"/>
    </location>
</feature>
<feature type="transmembrane region" description="Helical" evidence="8">
    <location>
        <begin position="66"/>
        <end position="85"/>
    </location>
</feature>
<dbReference type="Proteomes" id="UP000800092">
    <property type="component" value="Unassembled WGS sequence"/>
</dbReference>
<comment type="subcellular location">
    <subcellularLocation>
        <location evidence="1">Membrane</location>
        <topology evidence="1">Multi-pass membrane protein</topology>
    </subcellularLocation>
</comment>
<feature type="transmembrane region" description="Helical" evidence="8">
    <location>
        <begin position="27"/>
        <end position="54"/>
    </location>
</feature>
<feature type="transmembrane region" description="Helical" evidence="8">
    <location>
        <begin position="267"/>
        <end position="286"/>
    </location>
</feature>
<dbReference type="Gene3D" id="1.20.1280.290">
    <property type="match status" value="2"/>
</dbReference>
<keyword evidence="3 8" id="KW-1133">Transmembrane helix</keyword>
<feature type="transmembrane region" description="Helical" evidence="8">
    <location>
        <begin position="97"/>
        <end position="121"/>
    </location>
</feature>
<keyword evidence="2 8" id="KW-0812">Transmembrane</keyword>
<evidence type="ECO:0000256" key="3">
    <source>
        <dbReference type="ARBA" id="ARBA00022989"/>
    </source>
</evidence>
<accession>A0A6A6H690</accession>
<dbReference type="FunFam" id="1.20.1280.290:FF:000009">
    <property type="entry name" value="PQ loop repeat family protein"/>
    <property type="match status" value="1"/>
</dbReference>
<evidence type="ECO:0000256" key="6">
    <source>
        <dbReference type="ARBA" id="ARBA00050768"/>
    </source>
</evidence>
<feature type="transmembrane region" description="Helical" evidence="8">
    <location>
        <begin position="356"/>
        <end position="377"/>
    </location>
</feature>
<evidence type="ECO:0008006" key="11">
    <source>
        <dbReference type="Google" id="ProtNLM"/>
    </source>
</evidence>
<evidence type="ECO:0000256" key="5">
    <source>
        <dbReference type="ARBA" id="ARBA00038039"/>
    </source>
</evidence>
<organism evidence="9 10">
    <name type="scientific">Viridothelium virens</name>
    <name type="common">Speckled blister lichen</name>
    <name type="synonym">Trypethelium virens</name>
    <dbReference type="NCBI Taxonomy" id="1048519"/>
    <lineage>
        <taxon>Eukaryota</taxon>
        <taxon>Fungi</taxon>
        <taxon>Dikarya</taxon>
        <taxon>Ascomycota</taxon>
        <taxon>Pezizomycotina</taxon>
        <taxon>Dothideomycetes</taxon>
        <taxon>Dothideomycetes incertae sedis</taxon>
        <taxon>Trypetheliales</taxon>
        <taxon>Trypetheliaceae</taxon>
        <taxon>Viridothelium</taxon>
    </lineage>
</organism>
<dbReference type="GO" id="GO:0034488">
    <property type="term" value="P:basic amino acid transmembrane export from vacuole"/>
    <property type="evidence" value="ECO:0007669"/>
    <property type="project" value="TreeGrafter"/>
</dbReference>
<dbReference type="PANTHER" id="PTHR16201">
    <property type="entry name" value="SEVEN TRANSMEMBRANE PROTEIN 1-RELATED"/>
    <property type="match status" value="1"/>
</dbReference>
<protein>
    <recommendedName>
        <fullName evidence="11">PQ-loop-domain-containing protein</fullName>
    </recommendedName>
</protein>
<evidence type="ECO:0000313" key="10">
    <source>
        <dbReference type="Proteomes" id="UP000800092"/>
    </source>
</evidence>
<dbReference type="PANTHER" id="PTHR16201:SF34">
    <property type="entry name" value="LYSOSOMAL AMINO ACID TRANSPORTER 1"/>
    <property type="match status" value="1"/>
</dbReference>
<feature type="transmembrane region" description="Helical" evidence="8">
    <location>
        <begin position="298"/>
        <end position="316"/>
    </location>
</feature>
<evidence type="ECO:0000313" key="9">
    <source>
        <dbReference type="EMBL" id="KAF2233348.1"/>
    </source>
</evidence>
<dbReference type="SMART" id="SM00679">
    <property type="entry name" value="CTNS"/>
    <property type="match status" value="2"/>
</dbReference>
<comment type="similarity">
    <text evidence="5">Belongs to the laat-1 family.</text>
</comment>
<dbReference type="InterPro" id="IPR051415">
    <property type="entry name" value="LAAT-1"/>
</dbReference>
<reference evidence="9" key="1">
    <citation type="journal article" date="2020" name="Stud. Mycol.">
        <title>101 Dothideomycetes genomes: a test case for predicting lifestyles and emergence of pathogens.</title>
        <authorList>
            <person name="Haridas S."/>
            <person name="Albert R."/>
            <person name="Binder M."/>
            <person name="Bloem J."/>
            <person name="Labutti K."/>
            <person name="Salamov A."/>
            <person name="Andreopoulos B."/>
            <person name="Baker S."/>
            <person name="Barry K."/>
            <person name="Bills G."/>
            <person name="Bluhm B."/>
            <person name="Cannon C."/>
            <person name="Castanera R."/>
            <person name="Culley D."/>
            <person name="Daum C."/>
            <person name="Ezra D."/>
            <person name="Gonzalez J."/>
            <person name="Henrissat B."/>
            <person name="Kuo A."/>
            <person name="Liang C."/>
            <person name="Lipzen A."/>
            <person name="Lutzoni F."/>
            <person name="Magnuson J."/>
            <person name="Mondo S."/>
            <person name="Nolan M."/>
            <person name="Ohm R."/>
            <person name="Pangilinan J."/>
            <person name="Park H.-J."/>
            <person name="Ramirez L."/>
            <person name="Alfaro M."/>
            <person name="Sun H."/>
            <person name="Tritt A."/>
            <person name="Yoshinaga Y."/>
            <person name="Zwiers L.-H."/>
            <person name="Turgeon B."/>
            <person name="Goodwin S."/>
            <person name="Spatafora J."/>
            <person name="Crous P."/>
            <person name="Grigoriev I."/>
        </authorList>
    </citation>
    <scope>NUCLEOTIDE SEQUENCE</scope>
    <source>
        <strain evidence="9">Tuck. ex Michener</strain>
    </source>
</reference>
<dbReference type="Pfam" id="PF04193">
    <property type="entry name" value="PQ-loop"/>
    <property type="match status" value="2"/>
</dbReference>
<dbReference type="InterPro" id="IPR006603">
    <property type="entry name" value="PQ-loop_rpt"/>
</dbReference>
<keyword evidence="10" id="KW-1185">Reference proteome</keyword>
<keyword evidence="4 8" id="KW-0472">Membrane</keyword>
<feature type="region of interest" description="Disordered" evidence="7">
    <location>
        <begin position="239"/>
        <end position="265"/>
    </location>
</feature>
<dbReference type="AlphaFoldDB" id="A0A6A6H690"/>
<feature type="transmembrane region" description="Helical" evidence="8">
    <location>
        <begin position="195"/>
        <end position="217"/>
    </location>
</feature>
<evidence type="ECO:0000256" key="2">
    <source>
        <dbReference type="ARBA" id="ARBA00022692"/>
    </source>
</evidence>
<sequence length="412" mass="44467">LSSINTFVSSLPDHCDPTNPFLRHFSAYFHTCIPTPLAFLSTALGTLSIASWLFAQLPQIYKNYKVGSTSGLSIFFLVEWCLGDMSNLLGAKFTDQATWQIIIAGYYVFVDVVLVGQWFWYEKLKHGKNGKIIWDDAQSIEQITILSSEKVWKTPDYGSITTNGAEKLGEITPSSSSSSPRPRSIYRTQPSNSPLAIATPKTFLFLSLLLALIQVHASPAPRAISPFAAPLSLSLSLSSSSPHHPSTSPPPSTTTHTTTTTSSSPTVLAGTLLSWLSTLLYLGSRLPQLLKNLRRRSTAGLSPALFLAAFFGNLFYSSSLLSNPCAWSDYGAYGGGGWVGGEGSARAEWVGRALPFFLGAAGVLALDAAVGVQFLVYGEGGRKATEGGDDVLALERPSSWQRVTGWMRGWVP</sequence>
<feature type="compositionally biased region" description="Low complexity" evidence="7">
    <location>
        <begin position="173"/>
        <end position="183"/>
    </location>
</feature>
<evidence type="ECO:0000256" key="8">
    <source>
        <dbReference type="SAM" id="Phobius"/>
    </source>
</evidence>
<name>A0A6A6H690_VIRVR</name>
<dbReference type="GO" id="GO:0015174">
    <property type="term" value="F:basic amino acid transmembrane transporter activity"/>
    <property type="evidence" value="ECO:0007669"/>
    <property type="project" value="TreeGrafter"/>
</dbReference>
<gene>
    <name evidence="9" type="ORF">EV356DRAFT_426686</name>
</gene>